<protein>
    <submittedName>
        <fullName evidence="2">DUF222 domain-containing protein</fullName>
    </submittedName>
</protein>
<keyword evidence="3" id="KW-1185">Reference proteome</keyword>
<sequence>MLSLIAAAENCSNACQAMKLAAVAALGAADSVAKEVALELYYGVRQAEGQVSLARDLAQRLPATFEAMRRGALDPYRASKVADQTSILTDDQAREVDAQVAGKITTRDATSVRRLVNRTVARVDPDGHARRCEERKRSRSVQLCHEDDGMATLYAYLPTEIAATIYARVARVARGLRSRGEERTLDGLRADAFSDLCLGVARPVEPPRAELFVYLDFLTWTPAGRIYRSEPEPLTTAA</sequence>
<dbReference type="RefSeq" id="WP_268758191.1">
    <property type="nucleotide sequence ID" value="NZ_CP113836.1"/>
</dbReference>
<organism evidence="2 3">
    <name type="scientific">Amycolatopsis cynarae</name>
    <dbReference type="NCBI Taxonomy" id="2995223"/>
    <lineage>
        <taxon>Bacteria</taxon>
        <taxon>Bacillati</taxon>
        <taxon>Actinomycetota</taxon>
        <taxon>Actinomycetes</taxon>
        <taxon>Pseudonocardiales</taxon>
        <taxon>Pseudonocardiaceae</taxon>
        <taxon>Amycolatopsis</taxon>
    </lineage>
</organism>
<gene>
    <name evidence="2" type="ORF">ORV05_10125</name>
</gene>
<dbReference type="Proteomes" id="UP001163203">
    <property type="component" value="Chromosome"/>
</dbReference>
<proteinExistence type="predicted"/>
<evidence type="ECO:0000313" key="3">
    <source>
        <dbReference type="Proteomes" id="UP001163203"/>
    </source>
</evidence>
<dbReference type="InterPro" id="IPR003870">
    <property type="entry name" value="DUF222"/>
</dbReference>
<reference evidence="2" key="1">
    <citation type="submission" date="2022-11" db="EMBL/GenBank/DDBJ databases">
        <authorList>
            <person name="Mo P."/>
        </authorList>
    </citation>
    <scope>NUCLEOTIDE SEQUENCE</scope>
    <source>
        <strain evidence="2">HUAS 11-8</strain>
    </source>
</reference>
<dbReference type="Pfam" id="PF02720">
    <property type="entry name" value="DUF222"/>
    <property type="match status" value="1"/>
</dbReference>
<accession>A0ABY7B6Y8</accession>
<name>A0ABY7B6Y8_9PSEU</name>
<evidence type="ECO:0000259" key="1">
    <source>
        <dbReference type="Pfam" id="PF02720"/>
    </source>
</evidence>
<feature type="domain" description="DUF222" evidence="1">
    <location>
        <begin position="21"/>
        <end position="197"/>
    </location>
</feature>
<evidence type="ECO:0000313" key="2">
    <source>
        <dbReference type="EMBL" id="WAL68096.1"/>
    </source>
</evidence>
<dbReference type="EMBL" id="CP113836">
    <property type="protein sequence ID" value="WAL68096.1"/>
    <property type="molecule type" value="Genomic_DNA"/>
</dbReference>